<evidence type="ECO:0000313" key="2">
    <source>
        <dbReference type="Proteomes" id="UP001159363"/>
    </source>
</evidence>
<name>A0ABQ9H782_9NEOP</name>
<organism evidence="1 2">
    <name type="scientific">Dryococelus australis</name>
    <dbReference type="NCBI Taxonomy" id="614101"/>
    <lineage>
        <taxon>Eukaryota</taxon>
        <taxon>Metazoa</taxon>
        <taxon>Ecdysozoa</taxon>
        <taxon>Arthropoda</taxon>
        <taxon>Hexapoda</taxon>
        <taxon>Insecta</taxon>
        <taxon>Pterygota</taxon>
        <taxon>Neoptera</taxon>
        <taxon>Polyneoptera</taxon>
        <taxon>Phasmatodea</taxon>
        <taxon>Verophasmatodea</taxon>
        <taxon>Anareolatae</taxon>
        <taxon>Phasmatidae</taxon>
        <taxon>Eurycanthinae</taxon>
        <taxon>Dryococelus</taxon>
    </lineage>
</organism>
<dbReference type="Proteomes" id="UP001159363">
    <property type="component" value="Chromosome 5"/>
</dbReference>
<sequence>MERVYTVIVLLFGGQTKTQRVANSKRLISTIWSHSPYCKTIAQSDKTAVSRALDFFTWWHPLTSEIARYLPPHEIFSLGYLKAEV</sequence>
<protein>
    <submittedName>
        <fullName evidence="1">Uncharacterized protein</fullName>
    </submittedName>
</protein>
<gene>
    <name evidence="1" type="ORF">PR048_016587</name>
</gene>
<keyword evidence="2" id="KW-1185">Reference proteome</keyword>
<proteinExistence type="predicted"/>
<reference evidence="1 2" key="1">
    <citation type="submission" date="2023-02" db="EMBL/GenBank/DDBJ databases">
        <title>LHISI_Scaffold_Assembly.</title>
        <authorList>
            <person name="Stuart O.P."/>
            <person name="Cleave R."/>
            <person name="Magrath M.J.L."/>
            <person name="Mikheyev A.S."/>
        </authorList>
    </citation>
    <scope>NUCLEOTIDE SEQUENCE [LARGE SCALE GENOMIC DNA]</scope>
    <source>
        <strain evidence="1">Daus_M_001</strain>
        <tissue evidence="1">Leg muscle</tissue>
    </source>
</reference>
<accession>A0ABQ9H782</accession>
<evidence type="ECO:0000313" key="1">
    <source>
        <dbReference type="EMBL" id="KAJ8880124.1"/>
    </source>
</evidence>
<comment type="caution">
    <text evidence="1">The sequence shown here is derived from an EMBL/GenBank/DDBJ whole genome shotgun (WGS) entry which is preliminary data.</text>
</comment>
<dbReference type="EMBL" id="JARBHB010000006">
    <property type="protein sequence ID" value="KAJ8880124.1"/>
    <property type="molecule type" value="Genomic_DNA"/>
</dbReference>